<gene>
    <name evidence="1" type="ORF">K7432_013520</name>
</gene>
<organism evidence="1 2">
    <name type="scientific">Basidiobolus ranarum</name>
    <dbReference type="NCBI Taxonomy" id="34480"/>
    <lineage>
        <taxon>Eukaryota</taxon>
        <taxon>Fungi</taxon>
        <taxon>Fungi incertae sedis</taxon>
        <taxon>Zoopagomycota</taxon>
        <taxon>Entomophthoromycotina</taxon>
        <taxon>Basidiobolomycetes</taxon>
        <taxon>Basidiobolales</taxon>
        <taxon>Basidiobolaceae</taxon>
        <taxon>Basidiobolus</taxon>
    </lineage>
</organism>
<evidence type="ECO:0000313" key="1">
    <source>
        <dbReference type="EMBL" id="KAK9694206.1"/>
    </source>
</evidence>
<evidence type="ECO:0000313" key="2">
    <source>
        <dbReference type="Proteomes" id="UP001479436"/>
    </source>
</evidence>
<protein>
    <submittedName>
        <fullName evidence="1">Uncharacterized protein</fullName>
    </submittedName>
</protein>
<accession>A0ABR2VRP4</accession>
<proteinExistence type="predicted"/>
<sequence>MMAHSLKLNDDETVAFNFLYPSWMKVPVSIRPDEDHLKIAITDYLAENRALENALGGNIAEKKPALHFSLQQGVEKQPYNAEELRDKSCSMEFHRTLIYLKMVGLDPIQDLKPFGLDEESVFDPTYLAANLLVTLPLIADCFQVTHTETERFPKYGHDIGCVERHLNYNIGIKDMSTNWKSYDLGGLVYEILKTLPPGHTSTNELIAPLKDLKSITDKDTFIHYLSKVTVNQLKKKSLRLSEKAVLGLRKSILCAANNLFREKCLLVPYPNNRTLDLLYNRKTLRNNVIVHPPTLCLNDALSVHTMFHKAIASKKLKLYSGGQLLFKEDNGECAMRLPTPNDVKRAIAREGLCTANSYDLLVLEIGAIEYDQRIRTGAPFSSVPYEYLATCKKLFNESWIDALIALKLKRLLTGYFSLVGDTDMKQAHCRRIIYTSVD</sequence>
<name>A0ABR2VRP4_9FUNG</name>
<dbReference type="Proteomes" id="UP001479436">
    <property type="component" value="Unassembled WGS sequence"/>
</dbReference>
<reference evidence="1 2" key="1">
    <citation type="submission" date="2023-04" db="EMBL/GenBank/DDBJ databases">
        <title>Genome of Basidiobolus ranarum AG-B5.</title>
        <authorList>
            <person name="Stajich J.E."/>
            <person name="Carter-House D."/>
            <person name="Gryganskyi A."/>
        </authorList>
    </citation>
    <scope>NUCLEOTIDE SEQUENCE [LARGE SCALE GENOMIC DNA]</scope>
    <source>
        <strain evidence="1 2">AG-B5</strain>
    </source>
</reference>
<dbReference type="EMBL" id="JASJQH010008227">
    <property type="protein sequence ID" value="KAK9694206.1"/>
    <property type="molecule type" value="Genomic_DNA"/>
</dbReference>
<keyword evidence="2" id="KW-1185">Reference proteome</keyword>
<comment type="caution">
    <text evidence="1">The sequence shown here is derived from an EMBL/GenBank/DDBJ whole genome shotgun (WGS) entry which is preliminary data.</text>
</comment>